<sequence>MLDVSRKIGVDIHKKGRKHMQELYLLLWSYVIGASMAAWLLCYLATGRDLRKLGSGNVGASNLKRVKGCENLYVPAVVFDAFKGFVAIMLARHYGYGYSFQALCGFMVIAGHRYPFWLTFQGGKGVATFLGVAAALWWPFALVALAFFALLKKKSGYTSLASVAAAFLFTAMFAIGIGWGNSGWVWATFALVLWGHILNLNLIKLGYEPNSKKGRPCLQYGFVVHPTTDDPTYLKDYFVKKSPRLAFLPYWFFNSLLAPLLFLIYPAAFVREAMFWNRVDGREDWRKPSQGLIPPVPIDPSFMMRHQQFALWAISRMIRLGAMAGATHAGLGAYTAIVGNRGQVLRDRFHGRIHITTGNDYTAWIGVGSLNLACQKMGKDIKDCVLLVIGTGGVGSVAAMLAAELLPIRKIILYNRTLQRAAICQQQIHITHPDLDVVVASDLNEALSEADLIISATSSATELEIDETTLRPGAIVCDIARPRDFKVSREDVLVYDGGLVECKNANLPSILGLPEDMSFACLFQTQALAEAGETKYLGGVGGKYDLLEVLHIAKICNSRSDGTGALRTGDGGAITDKQIEHIKQAAAKAACRIRRLS</sequence>
<dbReference type="InterPro" id="IPR006151">
    <property type="entry name" value="Shikm_DH/Glu-tRNA_Rdtase"/>
</dbReference>
<feature type="transmembrane region" description="Helical" evidence="10">
    <location>
        <begin position="245"/>
        <end position="268"/>
    </location>
</feature>
<comment type="caution">
    <text evidence="12">The sequence shown here is derived from an EMBL/GenBank/DDBJ whole genome shotgun (WGS) entry which is preliminary data.</text>
</comment>
<evidence type="ECO:0000256" key="2">
    <source>
        <dbReference type="ARBA" id="ARBA00022516"/>
    </source>
</evidence>
<protein>
    <recommendedName>
        <fullName evidence="10">Glycerol-3-phosphate acyltransferase</fullName>
    </recommendedName>
    <alternativeName>
        <fullName evidence="10">Acyl-PO4 G3P acyltransferase</fullName>
    </alternativeName>
    <alternativeName>
        <fullName evidence="10">Acyl-phosphate--glycerol-3-phosphate acyltransferase</fullName>
    </alternativeName>
    <alternativeName>
        <fullName evidence="10">G3P acyltransferase</fullName>
        <shortName evidence="10">GPAT</shortName>
        <ecNumber evidence="10">2.3.1.275</ecNumber>
    </alternativeName>
    <alternativeName>
        <fullName evidence="10">Lysophosphatidic acid synthase</fullName>
        <shortName evidence="10">LPA synthase</shortName>
    </alternativeName>
</protein>
<reference evidence="13" key="1">
    <citation type="submission" date="2017-09" db="EMBL/GenBank/DDBJ databases">
        <title>Depth-based differentiation of microbial function through sediment-hosted aquifers and enrichment of novel symbionts in the deep terrestrial subsurface.</title>
        <authorList>
            <person name="Probst A.J."/>
            <person name="Ladd B."/>
            <person name="Jarett J.K."/>
            <person name="Geller-Mcgrath D.E."/>
            <person name="Sieber C.M.K."/>
            <person name="Emerson J.B."/>
            <person name="Anantharaman K."/>
            <person name="Thomas B.C."/>
            <person name="Malmstrom R."/>
            <person name="Stieglmeier M."/>
            <person name="Klingl A."/>
            <person name="Woyke T."/>
            <person name="Ryan C.M."/>
            <person name="Banfield J.F."/>
        </authorList>
    </citation>
    <scope>NUCLEOTIDE SEQUENCE [LARGE SCALE GENOMIC DNA]</scope>
</reference>
<evidence type="ECO:0000313" key="12">
    <source>
        <dbReference type="EMBL" id="PIT97662.1"/>
    </source>
</evidence>
<comment type="pathway">
    <text evidence="10">Lipid metabolism; phospholipid metabolism.</text>
</comment>
<feature type="transmembrane region" description="Helical" evidence="10">
    <location>
        <begin position="157"/>
        <end position="177"/>
    </location>
</feature>
<evidence type="ECO:0000256" key="3">
    <source>
        <dbReference type="ARBA" id="ARBA00022679"/>
    </source>
</evidence>
<evidence type="ECO:0000256" key="7">
    <source>
        <dbReference type="ARBA" id="ARBA00023136"/>
    </source>
</evidence>
<feature type="transmembrane region" description="Helical" evidence="10">
    <location>
        <begin position="385"/>
        <end position="406"/>
    </location>
</feature>
<dbReference type="EC" id="2.3.1.275" evidence="10"/>
<comment type="catalytic activity">
    <reaction evidence="10">
        <text>an acyl phosphate + sn-glycerol 3-phosphate = a 1-acyl-sn-glycero-3-phosphate + phosphate</text>
        <dbReference type="Rhea" id="RHEA:34075"/>
        <dbReference type="ChEBI" id="CHEBI:43474"/>
        <dbReference type="ChEBI" id="CHEBI:57597"/>
        <dbReference type="ChEBI" id="CHEBI:57970"/>
        <dbReference type="ChEBI" id="CHEBI:59918"/>
        <dbReference type="EC" id="2.3.1.275"/>
    </reaction>
</comment>
<dbReference type="SUPFAM" id="SSF51735">
    <property type="entry name" value="NAD(P)-binding Rossmann-fold domains"/>
    <property type="match status" value="1"/>
</dbReference>
<comment type="similarity">
    <text evidence="10">Belongs to the PlsY family.</text>
</comment>
<evidence type="ECO:0000256" key="8">
    <source>
        <dbReference type="ARBA" id="ARBA00023209"/>
    </source>
</evidence>
<evidence type="ECO:0000256" key="6">
    <source>
        <dbReference type="ARBA" id="ARBA00023098"/>
    </source>
</evidence>
<keyword evidence="8 10" id="KW-0594">Phospholipid biosynthesis</keyword>
<comment type="function">
    <text evidence="10">Catalyzes the transfer of an acyl group from acyl-phosphate (acyl-PO(4)) to glycerol-3-phosphate (G3P) to form lysophosphatidic acid (LPA). This enzyme utilizes acyl-phosphate as fatty acyl donor, but not acyl-CoA or acyl-ACP.</text>
</comment>
<evidence type="ECO:0000256" key="9">
    <source>
        <dbReference type="ARBA" id="ARBA00023264"/>
    </source>
</evidence>
<keyword evidence="3 10" id="KW-0808">Transferase</keyword>
<dbReference type="UniPathway" id="UPA00085"/>
<evidence type="ECO:0000256" key="5">
    <source>
        <dbReference type="ARBA" id="ARBA00022989"/>
    </source>
</evidence>
<accession>A0A2M6WXY9</accession>
<feature type="transmembrane region" description="Helical" evidence="10">
    <location>
        <begin position="23"/>
        <end position="46"/>
    </location>
</feature>
<dbReference type="Pfam" id="PF01488">
    <property type="entry name" value="Shikimate_DH"/>
    <property type="match status" value="1"/>
</dbReference>
<dbReference type="EMBL" id="PEZV01000002">
    <property type="protein sequence ID" value="PIT97662.1"/>
    <property type="molecule type" value="Genomic_DNA"/>
</dbReference>
<proteinExistence type="inferred from homology"/>
<comment type="caution">
    <text evidence="10">Lacks conserved residue(s) required for the propagation of feature annotation.</text>
</comment>
<gene>
    <name evidence="10" type="primary">plsY</name>
    <name evidence="12" type="ORF">COT77_00320</name>
</gene>
<feature type="domain" description="Quinate/shikimate 5-dehydrogenase/glutamyl-tRNA reductase" evidence="11">
    <location>
        <begin position="373"/>
        <end position="486"/>
    </location>
</feature>
<keyword evidence="9 10" id="KW-1208">Phospholipid metabolism</keyword>
<dbReference type="Pfam" id="PF02660">
    <property type="entry name" value="G3P_acyltransf"/>
    <property type="match status" value="1"/>
</dbReference>
<evidence type="ECO:0000256" key="1">
    <source>
        <dbReference type="ARBA" id="ARBA00022475"/>
    </source>
</evidence>
<dbReference type="HAMAP" id="MF_01043">
    <property type="entry name" value="PlsY"/>
    <property type="match status" value="1"/>
</dbReference>
<dbReference type="PANTHER" id="PTHR30309">
    <property type="entry name" value="INNER MEMBRANE PROTEIN YGIH"/>
    <property type="match status" value="1"/>
</dbReference>
<evidence type="ECO:0000313" key="13">
    <source>
        <dbReference type="Proteomes" id="UP000228596"/>
    </source>
</evidence>
<dbReference type="AlphaFoldDB" id="A0A2M6WXY9"/>
<dbReference type="PANTHER" id="PTHR30309:SF0">
    <property type="entry name" value="GLYCEROL-3-PHOSPHATE ACYLTRANSFERASE-RELATED"/>
    <property type="match status" value="1"/>
</dbReference>
<dbReference type="InterPro" id="IPR036291">
    <property type="entry name" value="NAD(P)-bd_dom_sf"/>
</dbReference>
<evidence type="ECO:0000259" key="11">
    <source>
        <dbReference type="Pfam" id="PF01488"/>
    </source>
</evidence>
<dbReference type="InterPro" id="IPR003811">
    <property type="entry name" value="G3P_acylTferase_PlsY"/>
</dbReference>
<comment type="subunit">
    <text evidence="10">Probably interacts with PlsX.</text>
</comment>
<evidence type="ECO:0000256" key="10">
    <source>
        <dbReference type="HAMAP-Rule" id="MF_01043"/>
    </source>
</evidence>
<dbReference type="GO" id="GO:0005886">
    <property type="term" value="C:plasma membrane"/>
    <property type="evidence" value="ECO:0007669"/>
    <property type="project" value="UniProtKB-SubCell"/>
</dbReference>
<name>A0A2M6WXY9_9BACT</name>
<feature type="transmembrane region" description="Helical" evidence="10">
    <location>
        <begin position="129"/>
        <end position="150"/>
    </location>
</feature>
<organism evidence="12 13">
    <name type="scientific">Candidatus Berkelbacteria bacterium CG10_big_fil_rev_8_21_14_0_10_41_12</name>
    <dbReference type="NCBI Taxonomy" id="1974513"/>
    <lineage>
        <taxon>Bacteria</taxon>
        <taxon>Candidatus Berkelbacteria</taxon>
    </lineage>
</organism>
<feature type="transmembrane region" description="Helical" evidence="10">
    <location>
        <begin position="183"/>
        <end position="203"/>
    </location>
</feature>
<keyword evidence="2 10" id="KW-0444">Lipid biosynthesis</keyword>
<keyword evidence="5 10" id="KW-1133">Transmembrane helix</keyword>
<dbReference type="Gene3D" id="3.40.50.720">
    <property type="entry name" value="NAD(P)-binding Rossmann-like Domain"/>
    <property type="match status" value="1"/>
</dbReference>
<dbReference type="Proteomes" id="UP000228596">
    <property type="component" value="Unassembled WGS sequence"/>
</dbReference>
<keyword evidence="1 10" id="KW-1003">Cell membrane</keyword>
<dbReference type="SMART" id="SM01207">
    <property type="entry name" value="G3P_acyltransf"/>
    <property type="match status" value="1"/>
</dbReference>
<evidence type="ECO:0000256" key="4">
    <source>
        <dbReference type="ARBA" id="ARBA00022692"/>
    </source>
</evidence>
<keyword evidence="7 10" id="KW-0472">Membrane</keyword>
<dbReference type="GO" id="GO:0008654">
    <property type="term" value="P:phospholipid biosynthetic process"/>
    <property type="evidence" value="ECO:0007669"/>
    <property type="project" value="UniProtKB-UniRule"/>
</dbReference>
<comment type="subcellular location">
    <subcellularLocation>
        <location evidence="10">Cell membrane</location>
        <topology evidence="10">Multi-pass membrane protein</topology>
    </subcellularLocation>
</comment>
<keyword evidence="4 10" id="KW-0812">Transmembrane</keyword>
<dbReference type="GO" id="GO:0043772">
    <property type="term" value="F:acyl-phosphate glycerol-3-phosphate acyltransferase activity"/>
    <property type="evidence" value="ECO:0007669"/>
    <property type="project" value="UniProtKB-UniRule"/>
</dbReference>
<keyword evidence="6 10" id="KW-0443">Lipid metabolism</keyword>
<feature type="transmembrane region" description="Helical" evidence="10">
    <location>
        <begin position="98"/>
        <end position="117"/>
    </location>
</feature>